<dbReference type="Proteomes" id="UP001597120">
    <property type="component" value="Unassembled WGS sequence"/>
</dbReference>
<dbReference type="PANTHER" id="PTHR37817">
    <property type="entry name" value="N-ACETYLTRANSFERASE EIS"/>
    <property type="match status" value="1"/>
</dbReference>
<sequence length="398" mass="46296">MRENIRPLTQAELPDSIKLSEFAFQYELSPEQRAERIASAKPGEQWGYFIEDKLAAKMTIYPMATWINGKRTKFAGVASVATWPEYRRQGMVGKLLVNAFHIMKEQGLSLSCLHPFEFSFYRKFGWETYVEYQNYELESRHLPHQFTIEGRIERTEDRNLIKAIYESYAASYNGMLERTDEWWENRIWKNAKGTAAVYYNEADQPAGYMMYKVADSIMTIHEMVFLDEKARASLWKFIANHDSMIRKVCLRAPSDDELPFLLHDPRFKQETVPYFMARIVDAEAFVKEYRFNPAGERTRITLALEDRYASWNQGIFSIEIDEEGSAQVKRSGPSADEADAGREEAQLTCDIQTLTAMLVGYRRPAMLHRAGRLQGTAEAVKLLEDRLPDRTTYLMDYY</sequence>
<dbReference type="InterPro" id="IPR041380">
    <property type="entry name" value="Acetyltransf_17"/>
</dbReference>
<dbReference type="EMBL" id="JBHTIU010000008">
    <property type="protein sequence ID" value="MFD0867987.1"/>
    <property type="molecule type" value="Genomic_DNA"/>
</dbReference>
<dbReference type="InterPro" id="IPR051554">
    <property type="entry name" value="Acetyltransferase_Eis"/>
</dbReference>
<keyword evidence="2" id="KW-0012">Acyltransferase</keyword>
<dbReference type="GO" id="GO:0016746">
    <property type="term" value="F:acyltransferase activity"/>
    <property type="evidence" value="ECO:0007669"/>
    <property type="project" value="UniProtKB-KW"/>
</dbReference>
<dbReference type="RefSeq" id="WP_379285839.1">
    <property type="nucleotide sequence ID" value="NZ_JBHTIU010000008.1"/>
</dbReference>
<dbReference type="Gene3D" id="3.30.1050.10">
    <property type="entry name" value="SCP2 sterol-binding domain"/>
    <property type="match status" value="1"/>
</dbReference>
<evidence type="ECO:0000313" key="2">
    <source>
        <dbReference type="EMBL" id="MFD0867987.1"/>
    </source>
</evidence>
<keyword evidence="2" id="KW-0808">Transferase</keyword>
<dbReference type="Pfam" id="PF13530">
    <property type="entry name" value="SCP2_2"/>
    <property type="match status" value="1"/>
</dbReference>
<dbReference type="Pfam" id="PF13527">
    <property type="entry name" value="Acetyltransf_9"/>
    <property type="match status" value="1"/>
</dbReference>
<dbReference type="InterPro" id="IPR016181">
    <property type="entry name" value="Acyl_CoA_acyltransferase"/>
</dbReference>
<dbReference type="CDD" id="cd04301">
    <property type="entry name" value="NAT_SF"/>
    <property type="match status" value="1"/>
</dbReference>
<accession>A0ABW3D415</accession>
<dbReference type="Pfam" id="PF17668">
    <property type="entry name" value="Acetyltransf_17"/>
    <property type="match status" value="1"/>
</dbReference>
<keyword evidence="3" id="KW-1185">Reference proteome</keyword>
<dbReference type="PROSITE" id="PS51186">
    <property type="entry name" value="GNAT"/>
    <property type="match status" value="1"/>
</dbReference>
<dbReference type="EC" id="2.3.1.-" evidence="2"/>
<gene>
    <name evidence="2" type="primary">eis</name>
    <name evidence="2" type="ORF">ACFQ03_02415</name>
</gene>
<dbReference type="InterPro" id="IPR000182">
    <property type="entry name" value="GNAT_dom"/>
</dbReference>
<proteinExistence type="predicted"/>
<dbReference type="SUPFAM" id="SSF55729">
    <property type="entry name" value="Acyl-CoA N-acyltransferases (Nat)"/>
    <property type="match status" value="1"/>
</dbReference>
<comment type="caution">
    <text evidence="2">The sequence shown here is derived from an EMBL/GenBank/DDBJ whole genome shotgun (WGS) entry which is preliminary data.</text>
</comment>
<dbReference type="InterPro" id="IPR036527">
    <property type="entry name" value="SCP2_sterol-bd_dom_sf"/>
</dbReference>
<protein>
    <submittedName>
        <fullName evidence="2">Enhanced intracellular survival protein Eis</fullName>
        <ecNumber evidence="2">2.3.1.-</ecNumber>
    </submittedName>
</protein>
<feature type="domain" description="N-acetyltransferase" evidence="1">
    <location>
        <begin position="3"/>
        <end position="149"/>
    </location>
</feature>
<evidence type="ECO:0000313" key="3">
    <source>
        <dbReference type="Proteomes" id="UP001597120"/>
    </source>
</evidence>
<dbReference type="InterPro" id="IPR025559">
    <property type="entry name" value="Eis_dom"/>
</dbReference>
<dbReference type="PANTHER" id="PTHR37817:SF1">
    <property type="entry name" value="N-ACETYLTRANSFERASE EIS"/>
    <property type="match status" value="1"/>
</dbReference>
<name>A0ABW3D415_9BACL</name>
<organism evidence="2 3">
    <name type="scientific">Paenibacillus residui</name>
    <dbReference type="NCBI Taxonomy" id="629724"/>
    <lineage>
        <taxon>Bacteria</taxon>
        <taxon>Bacillati</taxon>
        <taxon>Bacillota</taxon>
        <taxon>Bacilli</taxon>
        <taxon>Bacillales</taxon>
        <taxon>Paenibacillaceae</taxon>
        <taxon>Paenibacillus</taxon>
    </lineage>
</organism>
<dbReference type="Gene3D" id="3.40.630.30">
    <property type="match status" value="2"/>
</dbReference>
<dbReference type="SUPFAM" id="SSF55718">
    <property type="entry name" value="SCP-like"/>
    <property type="match status" value="1"/>
</dbReference>
<reference evidence="3" key="1">
    <citation type="journal article" date="2019" name="Int. J. Syst. Evol. Microbiol.">
        <title>The Global Catalogue of Microorganisms (GCM) 10K type strain sequencing project: providing services to taxonomists for standard genome sequencing and annotation.</title>
        <authorList>
            <consortium name="The Broad Institute Genomics Platform"/>
            <consortium name="The Broad Institute Genome Sequencing Center for Infectious Disease"/>
            <person name="Wu L."/>
            <person name="Ma J."/>
        </authorList>
    </citation>
    <scope>NUCLEOTIDE SEQUENCE [LARGE SCALE GENOMIC DNA]</scope>
    <source>
        <strain evidence="3">CCUG 57263</strain>
    </source>
</reference>
<evidence type="ECO:0000259" key="1">
    <source>
        <dbReference type="PROSITE" id="PS51186"/>
    </source>
</evidence>